<evidence type="ECO:0000256" key="6">
    <source>
        <dbReference type="SAM" id="Phobius"/>
    </source>
</evidence>
<dbReference type="AlphaFoldDB" id="A0A6A6PJ70"/>
<name>A0A6A6PJ70_9PEZI</name>
<dbReference type="OrthoDB" id="3257095at2759"/>
<keyword evidence="2" id="KW-0813">Transport</keyword>
<dbReference type="PIRSF" id="PIRSF006060">
    <property type="entry name" value="AA_transporter"/>
    <property type="match status" value="1"/>
</dbReference>
<dbReference type="Proteomes" id="UP000799767">
    <property type="component" value="Unassembled WGS sequence"/>
</dbReference>
<evidence type="ECO:0000313" key="8">
    <source>
        <dbReference type="Proteomes" id="UP000799767"/>
    </source>
</evidence>
<dbReference type="PANTHER" id="PTHR45649">
    <property type="entry name" value="AMINO-ACID PERMEASE BAT1"/>
    <property type="match status" value="1"/>
</dbReference>
<keyword evidence="8" id="KW-1185">Reference proteome</keyword>
<feature type="transmembrane region" description="Helical" evidence="6">
    <location>
        <begin position="320"/>
        <end position="351"/>
    </location>
</feature>
<feature type="transmembrane region" description="Helical" evidence="6">
    <location>
        <begin position="244"/>
        <end position="263"/>
    </location>
</feature>
<dbReference type="EMBL" id="MU001641">
    <property type="protein sequence ID" value="KAF2479761.1"/>
    <property type="molecule type" value="Genomic_DNA"/>
</dbReference>
<keyword evidence="4 6" id="KW-1133">Transmembrane helix</keyword>
<keyword evidence="3 6" id="KW-0812">Transmembrane</keyword>
<evidence type="ECO:0000313" key="7">
    <source>
        <dbReference type="EMBL" id="KAF2479761.1"/>
    </source>
</evidence>
<protein>
    <submittedName>
        <fullName evidence="7">Putative amino acid transporter</fullName>
    </submittedName>
</protein>
<dbReference type="GO" id="GO:0022857">
    <property type="term" value="F:transmembrane transporter activity"/>
    <property type="evidence" value="ECO:0007669"/>
    <property type="project" value="InterPro"/>
</dbReference>
<feature type="transmembrane region" description="Helical" evidence="6">
    <location>
        <begin position="284"/>
        <end position="308"/>
    </location>
</feature>
<dbReference type="GO" id="GO:0016020">
    <property type="term" value="C:membrane"/>
    <property type="evidence" value="ECO:0007669"/>
    <property type="project" value="UniProtKB-SubCell"/>
</dbReference>
<organism evidence="7 8">
    <name type="scientific">Neohortaea acidophila</name>
    <dbReference type="NCBI Taxonomy" id="245834"/>
    <lineage>
        <taxon>Eukaryota</taxon>
        <taxon>Fungi</taxon>
        <taxon>Dikarya</taxon>
        <taxon>Ascomycota</taxon>
        <taxon>Pezizomycotina</taxon>
        <taxon>Dothideomycetes</taxon>
        <taxon>Dothideomycetidae</taxon>
        <taxon>Mycosphaerellales</taxon>
        <taxon>Teratosphaeriaceae</taxon>
        <taxon>Neohortaea</taxon>
    </lineage>
</organism>
<dbReference type="GeneID" id="54475746"/>
<feature type="transmembrane region" description="Helical" evidence="6">
    <location>
        <begin position="456"/>
        <end position="479"/>
    </location>
</feature>
<keyword evidence="5 6" id="KW-0472">Membrane</keyword>
<sequence length="505" mass="55132">MEIPTEAIELQEKELQANHTKDGSIKGFAPQDMADMRRMGKDQEFRRNFKVISISSFSVITMMGWVFIPINAPTLIEVGGTGTSIVVFIANFVGFLTVVLSLAEMSSIAPTAGGQYHWTSEFAPPSIQKFTSYMSGWLSSLSWLVGVASAMFLAGNLIPSLISLTQPNFVPTPWQGYLFVVAICATSFLINGFLAKHLPLLEGFVLCFTILAFCSIIIVLLTLSPKLSGSEVFQTFTPASELKTSGTLSLISAQTLLFYSFLGSDSTAHMAEETDHAATVIPKAMVTSYTVVSVLNFVTLIVVCFCWVDPKAYENSKTGYAFLGLFMTATGSARGATALTSIMIILIILSVTNFMASTSRQVFAFARDNGLPFPRWVSKVNARTLTPINALIVVFVFVILICLIGLGSVVAFNAIVSLQVMALAGTYEVSLMSLSWRRVFGRPLPSSPWSLGRLGLPMNLAAVLYGLYLLTFAATPGFYPVNVQNFNWAPVSRVLFRRLYEADMY</sequence>
<proteinExistence type="predicted"/>
<evidence type="ECO:0000256" key="1">
    <source>
        <dbReference type="ARBA" id="ARBA00004141"/>
    </source>
</evidence>
<evidence type="ECO:0000256" key="3">
    <source>
        <dbReference type="ARBA" id="ARBA00022692"/>
    </source>
</evidence>
<dbReference type="RefSeq" id="XP_033586331.1">
    <property type="nucleotide sequence ID" value="XM_033734744.1"/>
</dbReference>
<accession>A0A6A6PJ70</accession>
<dbReference type="InterPro" id="IPR002293">
    <property type="entry name" value="AA/rel_permease1"/>
</dbReference>
<evidence type="ECO:0000256" key="2">
    <source>
        <dbReference type="ARBA" id="ARBA00022448"/>
    </source>
</evidence>
<dbReference type="Pfam" id="PF13520">
    <property type="entry name" value="AA_permease_2"/>
    <property type="match status" value="1"/>
</dbReference>
<feature type="transmembrane region" description="Helical" evidence="6">
    <location>
        <begin position="201"/>
        <end position="224"/>
    </location>
</feature>
<feature type="transmembrane region" description="Helical" evidence="6">
    <location>
        <begin position="141"/>
        <end position="162"/>
    </location>
</feature>
<feature type="transmembrane region" description="Helical" evidence="6">
    <location>
        <begin position="388"/>
        <end position="412"/>
    </location>
</feature>
<evidence type="ECO:0000256" key="4">
    <source>
        <dbReference type="ARBA" id="ARBA00022989"/>
    </source>
</evidence>
<gene>
    <name evidence="7" type="ORF">BDY17DRAFT_304594</name>
</gene>
<comment type="subcellular location">
    <subcellularLocation>
        <location evidence="1">Membrane</location>
        <topology evidence="1">Multi-pass membrane protein</topology>
    </subcellularLocation>
</comment>
<feature type="transmembrane region" description="Helical" evidence="6">
    <location>
        <begin position="82"/>
        <end position="103"/>
    </location>
</feature>
<dbReference type="Gene3D" id="1.20.1740.10">
    <property type="entry name" value="Amino acid/polyamine transporter I"/>
    <property type="match status" value="1"/>
</dbReference>
<reference evidence="7" key="1">
    <citation type="journal article" date="2020" name="Stud. Mycol.">
        <title>101 Dothideomycetes genomes: a test case for predicting lifestyles and emergence of pathogens.</title>
        <authorList>
            <person name="Haridas S."/>
            <person name="Albert R."/>
            <person name="Binder M."/>
            <person name="Bloem J."/>
            <person name="Labutti K."/>
            <person name="Salamov A."/>
            <person name="Andreopoulos B."/>
            <person name="Baker S."/>
            <person name="Barry K."/>
            <person name="Bills G."/>
            <person name="Bluhm B."/>
            <person name="Cannon C."/>
            <person name="Castanera R."/>
            <person name="Culley D."/>
            <person name="Daum C."/>
            <person name="Ezra D."/>
            <person name="Gonzalez J."/>
            <person name="Henrissat B."/>
            <person name="Kuo A."/>
            <person name="Liang C."/>
            <person name="Lipzen A."/>
            <person name="Lutzoni F."/>
            <person name="Magnuson J."/>
            <person name="Mondo S."/>
            <person name="Nolan M."/>
            <person name="Ohm R."/>
            <person name="Pangilinan J."/>
            <person name="Park H.-J."/>
            <person name="Ramirez L."/>
            <person name="Alfaro M."/>
            <person name="Sun H."/>
            <person name="Tritt A."/>
            <person name="Yoshinaga Y."/>
            <person name="Zwiers L.-H."/>
            <person name="Turgeon B."/>
            <person name="Goodwin S."/>
            <person name="Spatafora J."/>
            <person name="Crous P."/>
            <person name="Grigoriev I."/>
        </authorList>
    </citation>
    <scope>NUCLEOTIDE SEQUENCE</scope>
    <source>
        <strain evidence="7">CBS 113389</strain>
    </source>
</reference>
<dbReference type="PANTHER" id="PTHR45649:SF14">
    <property type="entry name" value="GABA PERMEASE"/>
    <property type="match status" value="1"/>
</dbReference>
<feature type="transmembrane region" description="Helical" evidence="6">
    <location>
        <begin position="48"/>
        <end position="70"/>
    </location>
</feature>
<evidence type="ECO:0000256" key="5">
    <source>
        <dbReference type="ARBA" id="ARBA00023136"/>
    </source>
</evidence>
<feature type="transmembrane region" description="Helical" evidence="6">
    <location>
        <begin position="174"/>
        <end position="194"/>
    </location>
</feature>